<keyword evidence="2" id="KW-0812">Transmembrane</keyword>
<keyword evidence="2" id="KW-1133">Transmembrane helix</keyword>
<feature type="region of interest" description="Disordered" evidence="1">
    <location>
        <begin position="1135"/>
        <end position="1169"/>
    </location>
</feature>
<comment type="caution">
    <text evidence="3">The sequence shown here is derived from an EMBL/GenBank/DDBJ whole genome shotgun (WGS) entry which is preliminary data.</text>
</comment>
<dbReference type="RefSeq" id="WP_102587196.1">
    <property type="nucleotide sequence ID" value="NZ_BNAE01000003.1"/>
</dbReference>
<gene>
    <name evidence="3" type="ORF">C1H70_04785</name>
</gene>
<evidence type="ECO:0000256" key="2">
    <source>
        <dbReference type="SAM" id="Phobius"/>
    </source>
</evidence>
<protein>
    <submittedName>
        <fullName evidence="3">Uncharacterized protein</fullName>
    </submittedName>
</protein>
<dbReference type="EMBL" id="PNRG01000008">
    <property type="protein sequence ID" value="PMR81711.1"/>
    <property type="molecule type" value="Genomic_DNA"/>
</dbReference>
<keyword evidence="4" id="KW-1185">Reference proteome</keyword>
<keyword evidence="2" id="KW-0472">Membrane</keyword>
<feature type="transmembrane region" description="Helical" evidence="2">
    <location>
        <begin position="17"/>
        <end position="37"/>
    </location>
</feature>
<dbReference type="OrthoDB" id="6126320at2"/>
<name>A0A2N7UMQ8_9GAMM</name>
<evidence type="ECO:0000256" key="1">
    <source>
        <dbReference type="SAM" id="MobiDB-lite"/>
    </source>
</evidence>
<evidence type="ECO:0000313" key="3">
    <source>
        <dbReference type="EMBL" id="PMR81711.1"/>
    </source>
</evidence>
<feature type="compositionally biased region" description="Basic and acidic residues" evidence="1">
    <location>
        <begin position="1140"/>
        <end position="1150"/>
    </location>
</feature>
<dbReference type="Proteomes" id="UP000235547">
    <property type="component" value="Unassembled WGS sequence"/>
</dbReference>
<dbReference type="AlphaFoldDB" id="A0A2N7UMQ8"/>
<reference evidence="3 4" key="1">
    <citation type="submission" date="2018-01" db="EMBL/GenBank/DDBJ databases">
        <title>Halomonas endophytica sp. nov., isolated from storage liquid in the stems of Populus euphratica.</title>
        <authorList>
            <person name="Chen C."/>
        </authorList>
    </citation>
    <scope>NUCLEOTIDE SEQUENCE [LARGE SCALE GENOMIC DNA]</scope>
    <source>
        <strain evidence="3 4">BZ-SZ-XJ27</strain>
    </source>
</reference>
<accession>A0A2N7UMQ8</accession>
<evidence type="ECO:0000313" key="4">
    <source>
        <dbReference type="Proteomes" id="UP000235547"/>
    </source>
</evidence>
<organism evidence="3 4">
    <name type="scientific">Halomonas urumqiensis</name>
    <dbReference type="NCBI Taxonomy" id="1684789"/>
    <lineage>
        <taxon>Bacteria</taxon>
        <taxon>Pseudomonadati</taxon>
        <taxon>Pseudomonadota</taxon>
        <taxon>Gammaproteobacteria</taxon>
        <taxon>Oceanospirillales</taxon>
        <taxon>Halomonadaceae</taxon>
        <taxon>Halomonas</taxon>
    </lineage>
</organism>
<sequence>MSGETSLPGRLARRLRWLLVVPLLVVALYLVVINLLLNLPWTQAWLNERGNVSVHWDSGWSLLPGQFNLRELRLSGVGQGASMAIDVAGAELGVSLDALLSGHVELERGAAKGLRTARLGRYRLEGAGNVSVSGLRLTDGRLVADQLMLALGESRVWRDETLLANDITLDAGLSLAPIDLAEPFDLAATRHLSGELSLAATADAWDVFAPYLRDLDWLGLAGHGELRGELRLEDGVLTPGSELILDSPSLVVEIDESLLLASGEEDTAQDQAERRWIVAGEAPEQHRLSGGGRITSTVTADGDGRRAELEIELNDMVMQRAGLAEPFMTSQRFLLAASLPGADLADAPRRLSQASLEWRDARLPNVGALAVYLPEGGPLTLESGSAGLDGRLDYADGILEGGFHLAGSDIALTLLGQTLGGELALDLMLELDPTERRLDLSGSHLAVTAQGERDAAPLTTTLSLDAASLQSSQPVASMLDGDGPLPLNGRIAMRGQVGQLSVLDTFLDAISTGNEILLDGDGELAASLRLEEGRVASGSQLAVTTESLGVNVLDLNARGRGSVVVTWLPALGVPRGRLEAQVEQAQVVRLSDARRLMQDGTFELVAESDLIAQRVLDDLDGVLTLPRLTLSWRGAEMPDVDVLQVYLPETLPFRLSDGRAVTNGQLEVEEGLARGRIDITGQRISGRLFDEPIDGELALDLRVSEARLDGSRLDLSGSQLEIQAATAEVPTSERLRSRLIARRAVFGPLPVPGGGARAPMSGELALNGLITNLGMLEAFLPAAQGLTLTGSGRFTADLSMGDDRLLPGSLLRVSADELAVGFLDYQASGRGTLDAMVEGSREAPGVRLELGIPQFDLVQRGDERPHVSGRHFTLETLIPDMQRARDSDHLDDITTRIRLPIANLDDLSRYNAYLPSDAGLELLSGQAGIEADLTFEGLTLQGDLVLQAFDAGLRLADQQLNGDLRLDAQLRDGDINGQRFDATGTRLRLDNISRQDASGQRDAGWWARLELVSGQLTWAQPLVIDAKVALAMRDSGLLARLFLDSARENAWLGRWLTVRNLEGTAGLHVRERELELSDARLEGHDFTLLASLLMRDESLSGDLYARLGALGVGIALVNGETRLRLLQPRRWFEQRAGQRQNERSQNERSQNEQGQADQQAPDEPMIEVTEETWQQAVEKAYPSVP</sequence>
<proteinExistence type="predicted"/>